<sequence length="166" mass="17627">MSTAESARSSAVALEDHLASVDELVVQPFPERDFDDVTGWGGPGHRVRVLGESEPFWEDDGTAWDAAHAELEAQLDAVAAVCTARWGEPRAVDLRPYLVAGCDGEAVPEPLDSLSQQTVWLRVWPLPDGERMLALSLGQADGELPLVLYAAVGHRSALGTGAAGPS</sequence>
<evidence type="ECO:0000313" key="2">
    <source>
        <dbReference type="Proteomes" id="UP000600026"/>
    </source>
</evidence>
<dbReference type="AlphaFoldDB" id="A0A919H0W9"/>
<protein>
    <submittedName>
        <fullName evidence="1">Uncharacterized protein</fullName>
    </submittedName>
</protein>
<dbReference type="RefSeq" id="WP_031145350.1">
    <property type="nucleotide sequence ID" value="NZ_BNEE01000006.1"/>
</dbReference>
<reference evidence="1" key="1">
    <citation type="submission" date="2020-09" db="EMBL/GenBank/DDBJ databases">
        <title>Whole genome shotgun sequence of Streptomyces xanthophaeus NBRC 12829.</title>
        <authorList>
            <person name="Komaki H."/>
            <person name="Tamura T."/>
        </authorList>
    </citation>
    <scope>NUCLEOTIDE SEQUENCE</scope>
    <source>
        <strain evidence="1">NBRC 12829</strain>
    </source>
</reference>
<keyword evidence="2" id="KW-1185">Reference proteome</keyword>
<accession>A0A919H0W9</accession>
<organism evidence="1 2">
    <name type="scientific">Streptomyces xanthophaeus</name>
    <dbReference type="NCBI Taxonomy" id="67385"/>
    <lineage>
        <taxon>Bacteria</taxon>
        <taxon>Bacillati</taxon>
        <taxon>Actinomycetota</taxon>
        <taxon>Actinomycetes</taxon>
        <taxon>Kitasatosporales</taxon>
        <taxon>Streptomycetaceae</taxon>
        <taxon>Streptomyces</taxon>
    </lineage>
</organism>
<evidence type="ECO:0000313" key="1">
    <source>
        <dbReference type="EMBL" id="GHI88270.1"/>
    </source>
</evidence>
<proteinExistence type="predicted"/>
<dbReference type="Proteomes" id="UP000600026">
    <property type="component" value="Unassembled WGS sequence"/>
</dbReference>
<gene>
    <name evidence="1" type="ORF">Sxan_56340</name>
</gene>
<comment type="caution">
    <text evidence="1">The sequence shown here is derived from an EMBL/GenBank/DDBJ whole genome shotgun (WGS) entry which is preliminary data.</text>
</comment>
<name>A0A919H0W9_9ACTN</name>
<dbReference type="OrthoDB" id="3478947at2"/>
<dbReference type="EMBL" id="BNEE01000006">
    <property type="protein sequence ID" value="GHI88270.1"/>
    <property type="molecule type" value="Genomic_DNA"/>
</dbReference>